<gene>
    <name evidence="2" type="ORF">PXEA_LOCUS1715</name>
</gene>
<evidence type="ECO:0000313" key="2">
    <source>
        <dbReference type="EMBL" id="VEL08275.1"/>
    </source>
</evidence>
<sequence length="79" mass="8878">MHYANRQTKPMRRGEEDTKFVGNGWGASLETDTATGQKRPHIGVSRSRSEENYFSLAQLGVRLLIRPAKNMPSQQQGFG</sequence>
<keyword evidence="3" id="KW-1185">Reference proteome</keyword>
<comment type="caution">
    <text evidence="2">The sequence shown here is derived from an EMBL/GenBank/DDBJ whole genome shotgun (WGS) entry which is preliminary data.</text>
</comment>
<feature type="region of interest" description="Disordered" evidence="1">
    <location>
        <begin position="1"/>
        <end position="47"/>
    </location>
</feature>
<accession>A0A3S5BLN9</accession>
<proteinExistence type="predicted"/>
<reference evidence="2" key="1">
    <citation type="submission" date="2018-11" db="EMBL/GenBank/DDBJ databases">
        <authorList>
            <consortium name="Pathogen Informatics"/>
        </authorList>
    </citation>
    <scope>NUCLEOTIDE SEQUENCE</scope>
</reference>
<dbReference type="Proteomes" id="UP000784294">
    <property type="component" value="Unassembled WGS sequence"/>
</dbReference>
<protein>
    <submittedName>
        <fullName evidence="2">Uncharacterized protein</fullName>
    </submittedName>
</protein>
<dbReference type="AlphaFoldDB" id="A0A3S5BLN9"/>
<evidence type="ECO:0000256" key="1">
    <source>
        <dbReference type="SAM" id="MobiDB-lite"/>
    </source>
</evidence>
<name>A0A3S5BLN9_9PLAT</name>
<organism evidence="2 3">
    <name type="scientific">Protopolystoma xenopodis</name>
    <dbReference type="NCBI Taxonomy" id="117903"/>
    <lineage>
        <taxon>Eukaryota</taxon>
        <taxon>Metazoa</taxon>
        <taxon>Spiralia</taxon>
        <taxon>Lophotrochozoa</taxon>
        <taxon>Platyhelminthes</taxon>
        <taxon>Monogenea</taxon>
        <taxon>Polyopisthocotylea</taxon>
        <taxon>Polystomatidea</taxon>
        <taxon>Polystomatidae</taxon>
        <taxon>Protopolystoma</taxon>
    </lineage>
</organism>
<dbReference type="EMBL" id="CAAALY010003552">
    <property type="protein sequence ID" value="VEL08275.1"/>
    <property type="molecule type" value="Genomic_DNA"/>
</dbReference>
<evidence type="ECO:0000313" key="3">
    <source>
        <dbReference type="Proteomes" id="UP000784294"/>
    </source>
</evidence>